<name>A0A2V2UNU5_TRYCR</name>
<comment type="caution">
    <text evidence="1">The sequence shown here is derived from an EMBL/GenBank/DDBJ whole genome shotgun (WGS) entry which is preliminary data.</text>
</comment>
<protein>
    <submittedName>
        <fullName evidence="1">Uncharacterized protein</fullName>
    </submittedName>
</protein>
<dbReference type="VEuPathDB" id="TriTrypDB:Tc_MARK_2378"/>
<dbReference type="EMBL" id="PRFA01000147">
    <property type="protein sequence ID" value="PWU85711.1"/>
    <property type="molecule type" value="Genomic_DNA"/>
</dbReference>
<dbReference type="VEuPathDB" id="TriTrypDB:ECC02_004486"/>
<dbReference type="VEuPathDB" id="TriTrypDB:TcCL_NonESM07953"/>
<proteinExistence type="predicted"/>
<dbReference type="VEuPathDB" id="TriTrypDB:BCY84_12172"/>
<dbReference type="VEuPathDB" id="TriTrypDB:TCSYLVIO_005178"/>
<dbReference type="VEuPathDB" id="TriTrypDB:TcBrA4_0095980"/>
<accession>A0A2V2UNU5</accession>
<sequence>MLWWERRVFLHGDRLASLESLMVTCKSEVEENSRIVAVCQRRIDEWAERLTGDDSARKTTTAAVIKSGDFLAGVMERIQRVESKTEQIEKSVIAERKKDNEMETKRYVEARFKTLWESILRSIAPKVDRKEVNENLTELQRWVKDYVDVQLNASTRELKSAIEECVSITEVRELVLGARGSAA</sequence>
<dbReference type="AlphaFoldDB" id="A0A2V2UNU5"/>
<dbReference type="VEuPathDB" id="TriTrypDB:TcCLB.510039.60"/>
<dbReference type="Proteomes" id="UP000246121">
    <property type="component" value="Unassembled WGS sequence"/>
</dbReference>
<gene>
    <name evidence="1" type="ORF">C4B63_147g71</name>
</gene>
<evidence type="ECO:0000313" key="1">
    <source>
        <dbReference type="EMBL" id="PWU85711.1"/>
    </source>
</evidence>
<dbReference type="VEuPathDB" id="TriTrypDB:TcG_07209"/>
<dbReference type="VEuPathDB" id="TriTrypDB:TcYC6_0086510"/>
<organism evidence="1 2">
    <name type="scientific">Trypanosoma cruzi</name>
    <dbReference type="NCBI Taxonomy" id="5693"/>
    <lineage>
        <taxon>Eukaryota</taxon>
        <taxon>Discoba</taxon>
        <taxon>Euglenozoa</taxon>
        <taxon>Kinetoplastea</taxon>
        <taxon>Metakinetoplastina</taxon>
        <taxon>Trypanosomatida</taxon>
        <taxon>Trypanosomatidae</taxon>
        <taxon>Trypanosoma</taxon>
        <taxon>Schizotrypanum</taxon>
    </lineage>
</organism>
<dbReference type="VEuPathDB" id="TriTrypDB:C3747_115g99"/>
<dbReference type="VEuPathDB" id="TriTrypDB:TcCLB.509979.130"/>
<reference evidence="1 2" key="1">
    <citation type="journal article" date="2018" name="Microb. Genom.">
        <title>Expanding an expanded genome: long-read sequencing of Trypanosoma cruzi.</title>
        <authorList>
            <person name="Berna L."/>
            <person name="Rodriguez M."/>
            <person name="Chiribao M.L."/>
            <person name="Parodi-Talice A."/>
            <person name="Pita S."/>
            <person name="Rijo G."/>
            <person name="Alvarez-Valin F."/>
            <person name="Robello C."/>
        </authorList>
    </citation>
    <scope>NUCLEOTIDE SEQUENCE [LARGE SCALE GENOMIC DNA]</scope>
    <source>
        <strain evidence="1 2">Dm28c</strain>
    </source>
</reference>
<evidence type="ECO:0000313" key="2">
    <source>
        <dbReference type="Proteomes" id="UP000246121"/>
    </source>
</evidence>
<dbReference type="VEuPathDB" id="TriTrypDB:C4B63_147g71"/>